<feature type="chain" id="PRO_5043427429" evidence="2">
    <location>
        <begin position="22"/>
        <end position="184"/>
    </location>
</feature>
<proteinExistence type="predicted"/>
<keyword evidence="4" id="KW-1185">Reference proteome</keyword>
<organism evidence="3 4">
    <name type="scientific">Meganyctiphanes norvegica</name>
    <name type="common">Northern krill</name>
    <name type="synonym">Thysanopoda norvegica</name>
    <dbReference type="NCBI Taxonomy" id="48144"/>
    <lineage>
        <taxon>Eukaryota</taxon>
        <taxon>Metazoa</taxon>
        <taxon>Ecdysozoa</taxon>
        <taxon>Arthropoda</taxon>
        <taxon>Crustacea</taxon>
        <taxon>Multicrustacea</taxon>
        <taxon>Malacostraca</taxon>
        <taxon>Eumalacostraca</taxon>
        <taxon>Eucarida</taxon>
        <taxon>Euphausiacea</taxon>
        <taxon>Euphausiidae</taxon>
        <taxon>Meganyctiphanes</taxon>
    </lineage>
</organism>
<dbReference type="EMBL" id="CAXKWB010008244">
    <property type="protein sequence ID" value="CAL4090300.1"/>
    <property type="molecule type" value="Genomic_DNA"/>
</dbReference>
<name>A0AAV2QKT4_MEGNR</name>
<keyword evidence="1" id="KW-1133">Transmembrane helix</keyword>
<evidence type="ECO:0000256" key="1">
    <source>
        <dbReference type="SAM" id="Phobius"/>
    </source>
</evidence>
<comment type="caution">
    <text evidence="3">The sequence shown here is derived from an EMBL/GenBank/DDBJ whole genome shotgun (WGS) entry which is preliminary data.</text>
</comment>
<dbReference type="Proteomes" id="UP001497623">
    <property type="component" value="Unassembled WGS sequence"/>
</dbReference>
<evidence type="ECO:0000313" key="4">
    <source>
        <dbReference type="Proteomes" id="UP001497623"/>
    </source>
</evidence>
<keyword evidence="2" id="KW-0732">Signal</keyword>
<feature type="signal peptide" evidence="2">
    <location>
        <begin position="1"/>
        <end position="21"/>
    </location>
</feature>
<dbReference type="AlphaFoldDB" id="A0AAV2QKT4"/>
<evidence type="ECO:0000313" key="3">
    <source>
        <dbReference type="EMBL" id="CAL4090300.1"/>
    </source>
</evidence>
<evidence type="ECO:0000256" key="2">
    <source>
        <dbReference type="SAM" id="SignalP"/>
    </source>
</evidence>
<reference evidence="3 4" key="1">
    <citation type="submission" date="2024-05" db="EMBL/GenBank/DDBJ databases">
        <authorList>
            <person name="Wallberg A."/>
        </authorList>
    </citation>
    <scope>NUCLEOTIDE SEQUENCE [LARGE SCALE GENOMIC DNA]</scope>
</reference>
<protein>
    <submittedName>
        <fullName evidence="3">Uncharacterized protein</fullName>
    </submittedName>
</protein>
<sequence>MSRCWLGTLLVIVAAAPFSVAVVTLLQVGNAQIQASALMVGFLVFVIVVVMGLLQKHTPDNEANTTEEGLSRWVADSESPPAYDVVIKTPPPYISYPGHGSIAHPASAAAMYYCYCGSNATTTSASFHKPCNSQLHVPYIIHLNQDSCHSKVNLTSSGSDQFLPSYSEAVKVHRINSSDHITHL</sequence>
<keyword evidence="1" id="KW-0472">Membrane</keyword>
<gene>
    <name evidence="3" type="ORF">MNOR_LOCUS13997</name>
</gene>
<feature type="transmembrane region" description="Helical" evidence="1">
    <location>
        <begin position="31"/>
        <end position="54"/>
    </location>
</feature>
<accession>A0AAV2QKT4</accession>
<keyword evidence="1" id="KW-0812">Transmembrane</keyword>